<dbReference type="Proteomes" id="UP000229344">
    <property type="component" value="Unassembled WGS sequence"/>
</dbReference>
<accession>A0A2H0UES9</accession>
<sequence>MRCYEALQRGEDIIRNDEQHMLTYIISAGIGGGMPEGETFAAQMKDHMFPDRPNFTLFEVNYDDAVPWGLYREIEWAVKAVREMADRNPLIEVPINTRSWPRVKFIARQFPDVEFRHVPSFEPPASRLHETLGWIKLLMIRIPIFGPAAESFRRRYYWGGY</sequence>
<evidence type="ECO:0000313" key="1">
    <source>
        <dbReference type="EMBL" id="PIR84897.1"/>
    </source>
</evidence>
<organism evidence="1 2">
    <name type="scientific">Candidatus Kaiserbacteria bacterium CG10_big_fil_rev_8_21_14_0_10_47_16</name>
    <dbReference type="NCBI Taxonomy" id="1974608"/>
    <lineage>
        <taxon>Bacteria</taxon>
        <taxon>Candidatus Kaiseribacteriota</taxon>
    </lineage>
</organism>
<name>A0A2H0UES9_9BACT</name>
<comment type="caution">
    <text evidence="1">The sequence shown here is derived from an EMBL/GenBank/DDBJ whole genome shotgun (WGS) entry which is preliminary data.</text>
</comment>
<dbReference type="AlphaFoldDB" id="A0A2H0UES9"/>
<gene>
    <name evidence="1" type="ORF">COU16_00040</name>
</gene>
<reference evidence="2" key="1">
    <citation type="submission" date="2017-09" db="EMBL/GenBank/DDBJ databases">
        <title>Depth-based differentiation of microbial function through sediment-hosted aquifers and enrichment of novel symbionts in the deep terrestrial subsurface.</title>
        <authorList>
            <person name="Probst A.J."/>
            <person name="Ladd B."/>
            <person name="Jarett J.K."/>
            <person name="Geller-Mcgrath D.E."/>
            <person name="Sieber C.M.K."/>
            <person name="Emerson J.B."/>
            <person name="Anantharaman K."/>
            <person name="Thomas B.C."/>
            <person name="Malmstrom R."/>
            <person name="Stieglmeier M."/>
            <person name="Klingl A."/>
            <person name="Woyke T."/>
            <person name="Ryan C.M."/>
            <person name="Banfield J.F."/>
        </authorList>
    </citation>
    <scope>NUCLEOTIDE SEQUENCE [LARGE SCALE GENOMIC DNA]</scope>
</reference>
<protein>
    <submittedName>
        <fullName evidence="1">Uncharacterized protein</fullName>
    </submittedName>
</protein>
<proteinExistence type="predicted"/>
<dbReference type="EMBL" id="PFBI01000001">
    <property type="protein sequence ID" value="PIR84897.1"/>
    <property type="molecule type" value="Genomic_DNA"/>
</dbReference>
<evidence type="ECO:0000313" key="2">
    <source>
        <dbReference type="Proteomes" id="UP000229344"/>
    </source>
</evidence>